<sequence length="76" mass="8618">MEVQNLLLLLIWQIEYLLREAPARVMLAASTHLINQNKLFRIRPAFMIDYPSPTSKPGNSMLIRSNPDIGTDPVIA</sequence>
<organism evidence="2 3">
    <name type="scientific">Jimgerdemannia flammicorona</name>
    <dbReference type="NCBI Taxonomy" id="994334"/>
    <lineage>
        <taxon>Eukaryota</taxon>
        <taxon>Fungi</taxon>
        <taxon>Fungi incertae sedis</taxon>
        <taxon>Mucoromycota</taxon>
        <taxon>Mucoromycotina</taxon>
        <taxon>Endogonomycetes</taxon>
        <taxon>Endogonales</taxon>
        <taxon>Endogonaceae</taxon>
        <taxon>Jimgerdemannia</taxon>
    </lineage>
</organism>
<dbReference type="AlphaFoldDB" id="A0A433D582"/>
<keyword evidence="3" id="KW-1185">Reference proteome</keyword>
<protein>
    <submittedName>
        <fullName evidence="2">Uncharacterized protein</fullName>
    </submittedName>
</protein>
<feature type="signal peptide" evidence="1">
    <location>
        <begin position="1"/>
        <end position="23"/>
    </location>
</feature>
<accession>A0A433D582</accession>
<dbReference type="EMBL" id="RBNI01006495">
    <property type="protein sequence ID" value="RUP45985.1"/>
    <property type="molecule type" value="Genomic_DNA"/>
</dbReference>
<reference evidence="2 3" key="1">
    <citation type="journal article" date="2018" name="New Phytol.">
        <title>Phylogenomics of Endogonaceae and evolution of mycorrhizas within Mucoromycota.</title>
        <authorList>
            <person name="Chang Y."/>
            <person name="Desiro A."/>
            <person name="Na H."/>
            <person name="Sandor L."/>
            <person name="Lipzen A."/>
            <person name="Clum A."/>
            <person name="Barry K."/>
            <person name="Grigoriev I.V."/>
            <person name="Martin F.M."/>
            <person name="Stajich J.E."/>
            <person name="Smith M.E."/>
            <person name="Bonito G."/>
            <person name="Spatafora J.W."/>
        </authorList>
    </citation>
    <scope>NUCLEOTIDE SEQUENCE [LARGE SCALE GENOMIC DNA]</scope>
    <source>
        <strain evidence="2 3">GMNB39</strain>
    </source>
</reference>
<evidence type="ECO:0000313" key="2">
    <source>
        <dbReference type="EMBL" id="RUP45985.1"/>
    </source>
</evidence>
<keyword evidence="1" id="KW-0732">Signal</keyword>
<comment type="caution">
    <text evidence="2">The sequence shown here is derived from an EMBL/GenBank/DDBJ whole genome shotgun (WGS) entry which is preliminary data.</text>
</comment>
<proteinExistence type="predicted"/>
<name>A0A433D582_9FUNG</name>
<evidence type="ECO:0000256" key="1">
    <source>
        <dbReference type="SAM" id="SignalP"/>
    </source>
</evidence>
<dbReference type="Proteomes" id="UP000268093">
    <property type="component" value="Unassembled WGS sequence"/>
</dbReference>
<feature type="chain" id="PRO_5019256039" evidence="1">
    <location>
        <begin position="24"/>
        <end position="76"/>
    </location>
</feature>
<gene>
    <name evidence="2" type="ORF">BC936DRAFT_147484</name>
</gene>
<evidence type="ECO:0000313" key="3">
    <source>
        <dbReference type="Proteomes" id="UP000268093"/>
    </source>
</evidence>